<evidence type="ECO:0000256" key="1">
    <source>
        <dbReference type="ARBA" id="ARBA00004141"/>
    </source>
</evidence>
<evidence type="ECO:0000313" key="9">
    <source>
        <dbReference type="EMBL" id="SSX30585.1"/>
    </source>
</evidence>
<gene>
    <name evidence="8" type="primary">CSON002636</name>
</gene>
<evidence type="ECO:0000256" key="5">
    <source>
        <dbReference type="SAM" id="MobiDB-lite"/>
    </source>
</evidence>
<dbReference type="PANTHER" id="PTHR13659:SF5">
    <property type="entry name" value="PROTEIN FAM8A1"/>
    <property type="match status" value="1"/>
</dbReference>
<name>A0A336L1Z6_CULSO</name>
<reference evidence="8" key="1">
    <citation type="submission" date="2018-04" db="EMBL/GenBank/DDBJ databases">
        <authorList>
            <person name="Go L.Y."/>
            <person name="Mitchell J.A."/>
        </authorList>
    </citation>
    <scope>NUCLEOTIDE SEQUENCE</scope>
    <source>
        <tissue evidence="8">Whole organism</tissue>
    </source>
</reference>
<evidence type="ECO:0000313" key="8">
    <source>
        <dbReference type="EMBL" id="SSX10907.1"/>
    </source>
</evidence>
<comment type="subcellular location">
    <subcellularLocation>
        <location evidence="1">Membrane</location>
        <topology evidence="1">Multi-pass membrane protein</topology>
    </subcellularLocation>
</comment>
<dbReference type="PANTHER" id="PTHR13659">
    <property type="entry name" value="AUTOSOMAL HIGHLY CONSERVED PROTEIN"/>
    <property type="match status" value="1"/>
</dbReference>
<evidence type="ECO:0000256" key="2">
    <source>
        <dbReference type="ARBA" id="ARBA00022692"/>
    </source>
</evidence>
<evidence type="ECO:0000256" key="3">
    <source>
        <dbReference type="ARBA" id="ARBA00022989"/>
    </source>
</evidence>
<dbReference type="VEuPathDB" id="VectorBase:CSON002636"/>
<dbReference type="GO" id="GO:0016020">
    <property type="term" value="C:membrane"/>
    <property type="evidence" value="ECO:0007669"/>
    <property type="project" value="UniProtKB-SubCell"/>
</dbReference>
<dbReference type="InterPro" id="IPR039871">
    <property type="entry name" value="FAM8A1"/>
</dbReference>
<dbReference type="AlphaFoldDB" id="A0A336L1Z6"/>
<keyword evidence="3 6" id="KW-1133">Transmembrane helix</keyword>
<reference evidence="9" key="2">
    <citation type="submission" date="2018-07" db="EMBL/GenBank/DDBJ databases">
        <authorList>
            <person name="Quirk P.G."/>
            <person name="Krulwich T.A."/>
        </authorList>
    </citation>
    <scope>NUCLEOTIDE SEQUENCE</scope>
</reference>
<feature type="region of interest" description="Disordered" evidence="5">
    <location>
        <begin position="1"/>
        <end position="30"/>
    </location>
</feature>
<dbReference type="OMA" id="FPICVVM"/>
<evidence type="ECO:0000256" key="4">
    <source>
        <dbReference type="ARBA" id="ARBA00023136"/>
    </source>
</evidence>
<accession>A0A336L1Z6</accession>
<feature type="domain" description="RDD" evidence="7">
    <location>
        <begin position="132"/>
        <end position="236"/>
    </location>
</feature>
<sequence>MIENTEEKNNNNKNIEDNHSAKISESESELTRLNEKENYFNALRLWHRNYQQHEFASTAFPYYLIANYPQLFQGNANYGQTNANGQPLFPQVNGQRPNQRQGRLANYFNSTRQAYQNEIISLNGGYLYKISPLWKRLLAEIIDIFILFIIKLMITFALVDIFDINLSIDWDLTNLKSSLEDDYTEILNFTSELLVLEIVTKLAVCIYEAVWTATGRAPNVIGGATPGKMLLGIRILYVEAVQVIEPIRPGQNTNQPMKALLWPAQNLGIQRALFRSLFKNLFITFLFPICFFAFLYRNNRTIYDCLTKTVVVEQQPPPPLQRR</sequence>
<proteinExistence type="predicted"/>
<feature type="transmembrane region" description="Helical" evidence="6">
    <location>
        <begin position="137"/>
        <end position="159"/>
    </location>
</feature>
<keyword evidence="2 6" id="KW-0812">Transmembrane</keyword>
<evidence type="ECO:0000256" key="6">
    <source>
        <dbReference type="SAM" id="Phobius"/>
    </source>
</evidence>
<dbReference type="EMBL" id="UFQT01001439">
    <property type="protein sequence ID" value="SSX30585.1"/>
    <property type="molecule type" value="Genomic_DNA"/>
</dbReference>
<dbReference type="InterPro" id="IPR010432">
    <property type="entry name" value="RDD"/>
</dbReference>
<dbReference type="EMBL" id="UFQS01001439">
    <property type="protein sequence ID" value="SSX10907.1"/>
    <property type="molecule type" value="Genomic_DNA"/>
</dbReference>
<organism evidence="8">
    <name type="scientific">Culicoides sonorensis</name>
    <name type="common">Biting midge</name>
    <dbReference type="NCBI Taxonomy" id="179676"/>
    <lineage>
        <taxon>Eukaryota</taxon>
        <taxon>Metazoa</taxon>
        <taxon>Ecdysozoa</taxon>
        <taxon>Arthropoda</taxon>
        <taxon>Hexapoda</taxon>
        <taxon>Insecta</taxon>
        <taxon>Pterygota</taxon>
        <taxon>Neoptera</taxon>
        <taxon>Endopterygota</taxon>
        <taxon>Diptera</taxon>
        <taxon>Nematocera</taxon>
        <taxon>Chironomoidea</taxon>
        <taxon>Ceratopogonidae</taxon>
        <taxon>Ceratopogoninae</taxon>
        <taxon>Culicoides</taxon>
        <taxon>Monoculicoides</taxon>
    </lineage>
</organism>
<feature type="transmembrane region" description="Helical" evidence="6">
    <location>
        <begin position="277"/>
        <end position="296"/>
    </location>
</feature>
<protein>
    <submittedName>
        <fullName evidence="8">CSON002636 protein</fullName>
    </submittedName>
</protein>
<keyword evidence="4 6" id="KW-0472">Membrane</keyword>
<evidence type="ECO:0000259" key="7">
    <source>
        <dbReference type="Pfam" id="PF06271"/>
    </source>
</evidence>
<dbReference type="Pfam" id="PF06271">
    <property type="entry name" value="RDD"/>
    <property type="match status" value="1"/>
</dbReference>